<reference evidence="4" key="2">
    <citation type="submission" date="2010-05" db="EMBL/GenBank/DDBJ databases">
        <title>The genome sequence of Magnaporthe poae strain ATCC 64411.</title>
        <authorList>
            <person name="Ma L.-J."/>
            <person name="Dead R."/>
            <person name="Young S."/>
            <person name="Zeng Q."/>
            <person name="Koehrsen M."/>
            <person name="Alvarado L."/>
            <person name="Berlin A."/>
            <person name="Chapman S.B."/>
            <person name="Chen Z."/>
            <person name="Freedman E."/>
            <person name="Gellesch M."/>
            <person name="Goldberg J."/>
            <person name="Griggs A."/>
            <person name="Gujja S."/>
            <person name="Heilman E.R."/>
            <person name="Heiman D."/>
            <person name="Hepburn T."/>
            <person name="Howarth C."/>
            <person name="Jen D."/>
            <person name="Larson L."/>
            <person name="Mehta T."/>
            <person name="Neiman D."/>
            <person name="Pearson M."/>
            <person name="Roberts A."/>
            <person name="Saif S."/>
            <person name="Shea T."/>
            <person name="Shenoy N."/>
            <person name="Sisk P."/>
            <person name="Stolte C."/>
            <person name="Sykes S."/>
            <person name="Walk T."/>
            <person name="White J."/>
            <person name="Yandava C."/>
            <person name="Haas B."/>
            <person name="Nusbaum C."/>
            <person name="Birren B."/>
        </authorList>
    </citation>
    <scope>NUCLEOTIDE SEQUENCE [LARGE SCALE GENOMIC DNA]</scope>
    <source>
        <strain evidence="4">ATCC 64411 / 73-15</strain>
    </source>
</reference>
<evidence type="ECO:0000313" key="3">
    <source>
        <dbReference type="EnsemblFungi" id="MAPG_09581T0"/>
    </source>
</evidence>
<reference evidence="3" key="5">
    <citation type="submission" date="2015-06" db="UniProtKB">
        <authorList>
            <consortium name="EnsemblFungi"/>
        </authorList>
    </citation>
    <scope>IDENTIFICATION</scope>
    <source>
        <strain evidence="3">ATCC 64411</strain>
    </source>
</reference>
<dbReference type="InterPro" id="IPR036673">
    <property type="entry name" value="Cyanovirin-N_sf"/>
</dbReference>
<dbReference type="PANTHER" id="PTHR42076:SF1">
    <property type="entry name" value="CYANOVIRIN-N DOMAIN-CONTAINING PROTEIN"/>
    <property type="match status" value="1"/>
</dbReference>
<evidence type="ECO:0000313" key="4">
    <source>
        <dbReference type="Proteomes" id="UP000011715"/>
    </source>
</evidence>
<reference evidence="2" key="1">
    <citation type="submission" date="2010-05" db="EMBL/GenBank/DDBJ databases">
        <title>The Genome Sequence of Magnaporthe poae strain ATCC 64411.</title>
        <authorList>
            <consortium name="The Broad Institute Genome Sequencing Platform"/>
            <consortium name="Broad Institute Genome Sequencing Center for Infectious Disease"/>
            <person name="Ma L.-J."/>
            <person name="Dead R."/>
            <person name="Young S."/>
            <person name="Zeng Q."/>
            <person name="Koehrsen M."/>
            <person name="Alvarado L."/>
            <person name="Berlin A."/>
            <person name="Chapman S.B."/>
            <person name="Chen Z."/>
            <person name="Freedman E."/>
            <person name="Gellesch M."/>
            <person name="Goldberg J."/>
            <person name="Griggs A."/>
            <person name="Gujja S."/>
            <person name="Heilman E.R."/>
            <person name="Heiman D."/>
            <person name="Hepburn T."/>
            <person name="Howarth C."/>
            <person name="Jen D."/>
            <person name="Larson L."/>
            <person name="Mehta T."/>
            <person name="Neiman D."/>
            <person name="Pearson M."/>
            <person name="Roberts A."/>
            <person name="Saif S."/>
            <person name="Shea T."/>
            <person name="Shenoy N."/>
            <person name="Sisk P."/>
            <person name="Stolte C."/>
            <person name="Sykes S."/>
            <person name="Walk T."/>
            <person name="White J."/>
            <person name="Yandava C."/>
            <person name="Haas B."/>
            <person name="Nusbaum C."/>
            <person name="Birren B."/>
        </authorList>
    </citation>
    <scope>NUCLEOTIDE SEQUENCE</scope>
    <source>
        <strain evidence="2">ATCC 64411</strain>
    </source>
</reference>
<dbReference type="eggNOG" id="ENOG502SPV1">
    <property type="taxonomic scope" value="Eukaryota"/>
</dbReference>
<dbReference type="Gene3D" id="2.30.60.10">
    <property type="entry name" value="Cyanovirin-N"/>
    <property type="match status" value="1"/>
</dbReference>
<dbReference type="EnsemblFungi" id="MAPG_09581T0">
    <property type="protein sequence ID" value="MAPG_09581T0"/>
    <property type="gene ID" value="MAPG_09581"/>
</dbReference>
<accession>A0A0C4CSJ2</accession>
<reference evidence="3" key="4">
    <citation type="journal article" date="2015" name="G3 (Bethesda)">
        <title>Genome sequences of three phytopathogenic species of the Magnaporthaceae family of fungi.</title>
        <authorList>
            <person name="Okagaki L.H."/>
            <person name="Nunes C.C."/>
            <person name="Sailsbery J."/>
            <person name="Clay B."/>
            <person name="Brown D."/>
            <person name="John T."/>
            <person name="Oh Y."/>
            <person name="Young N."/>
            <person name="Fitzgerald M."/>
            <person name="Haas B.J."/>
            <person name="Zeng Q."/>
            <person name="Young S."/>
            <person name="Adiconis X."/>
            <person name="Fan L."/>
            <person name="Levin J.Z."/>
            <person name="Mitchell T.K."/>
            <person name="Okubara P.A."/>
            <person name="Farman M.L."/>
            <person name="Kohn L.M."/>
            <person name="Birren B."/>
            <person name="Ma L.-J."/>
            <person name="Dean R.A."/>
        </authorList>
    </citation>
    <scope>NUCLEOTIDE SEQUENCE</scope>
    <source>
        <strain evidence="3">ATCC 64411 / 73-15</strain>
    </source>
</reference>
<dbReference type="EnsemblFungi" id="MAPG_09581T1">
    <property type="protein sequence ID" value="MAPG_09581T1"/>
    <property type="gene ID" value="MAPG_09581"/>
</dbReference>
<dbReference type="STRING" id="644358.A0A0C4CSJ2"/>
<dbReference type="AlphaFoldDB" id="A0A0C4CSJ2"/>
<dbReference type="SMART" id="SM01111">
    <property type="entry name" value="CVNH"/>
    <property type="match status" value="1"/>
</dbReference>
<dbReference type="SUPFAM" id="SSF51322">
    <property type="entry name" value="Cyanovirin-N"/>
    <property type="match status" value="1"/>
</dbReference>
<dbReference type="InterPro" id="IPR011058">
    <property type="entry name" value="Cyanovirin-N"/>
</dbReference>
<dbReference type="OrthoDB" id="2441380at2759"/>
<protein>
    <recommendedName>
        <fullName evidence="1">Cyanovirin-N domain-containing protein</fullName>
    </recommendedName>
</protein>
<feature type="domain" description="Cyanovirin-N" evidence="1">
    <location>
        <begin position="2"/>
        <end position="108"/>
    </location>
</feature>
<dbReference type="EMBL" id="ADBL01002448">
    <property type="status" value="NOT_ANNOTATED_CDS"/>
    <property type="molecule type" value="Genomic_DNA"/>
</dbReference>
<organism evidence="3 4">
    <name type="scientific">Magnaporthiopsis poae (strain ATCC 64411 / 73-15)</name>
    <name type="common">Kentucky bluegrass fungus</name>
    <name type="synonym">Magnaporthe poae</name>
    <dbReference type="NCBI Taxonomy" id="644358"/>
    <lineage>
        <taxon>Eukaryota</taxon>
        <taxon>Fungi</taxon>
        <taxon>Dikarya</taxon>
        <taxon>Ascomycota</taxon>
        <taxon>Pezizomycotina</taxon>
        <taxon>Sordariomycetes</taxon>
        <taxon>Sordariomycetidae</taxon>
        <taxon>Magnaporthales</taxon>
        <taxon>Magnaporthaceae</taxon>
        <taxon>Magnaporthiopsis</taxon>
    </lineage>
</organism>
<reference evidence="2" key="3">
    <citation type="submission" date="2011-03" db="EMBL/GenBank/DDBJ databases">
        <title>Annotation of Magnaporthe poae ATCC 64411.</title>
        <authorList>
            <person name="Ma L.-J."/>
            <person name="Dead R."/>
            <person name="Young S.K."/>
            <person name="Zeng Q."/>
            <person name="Gargeya S."/>
            <person name="Fitzgerald M."/>
            <person name="Haas B."/>
            <person name="Abouelleil A."/>
            <person name="Alvarado L."/>
            <person name="Arachchi H.M."/>
            <person name="Berlin A."/>
            <person name="Brown A."/>
            <person name="Chapman S.B."/>
            <person name="Chen Z."/>
            <person name="Dunbar C."/>
            <person name="Freedman E."/>
            <person name="Gearin G."/>
            <person name="Gellesch M."/>
            <person name="Goldberg J."/>
            <person name="Griggs A."/>
            <person name="Gujja S."/>
            <person name="Heiman D."/>
            <person name="Howarth C."/>
            <person name="Larson L."/>
            <person name="Lui A."/>
            <person name="MacDonald P.J.P."/>
            <person name="Mehta T."/>
            <person name="Montmayeur A."/>
            <person name="Murphy C."/>
            <person name="Neiman D."/>
            <person name="Pearson M."/>
            <person name="Priest M."/>
            <person name="Roberts A."/>
            <person name="Saif S."/>
            <person name="Shea T."/>
            <person name="Shenoy N."/>
            <person name="Sisk P."/>
            <person name="Stolte C."/>
            <person name="Sykes S."/>
            <person name="Yandava C."/>
            <person name="Wortman J."/>
            <person name="Nusbaum C."/>
            <person name="Birren B."/>
        </authorList>
    </citation>
    <scope>NUCLEOTIDE SEQUENCE</scope>
    <source>
        <strain evidence="2">ATCC 64411</strain>
    </source>
</reference>
<dbReference type="EMBL" id="GL876976">
    <property type="protein sequence ID" value="KLU91058.1"/>
    <property type="molecule type" value="Genomic_DNA"/>
</dbReference>
<proteinExistence type="predicted"/>
<dbReference type="EMBL" id="GL876976">
    <property type="protein sequence ID" value="KLU91057.1"/>
    <property type="molecule type" value="Genomic_DNA"/>
</dbReference>
<dbReference type="Pfam" id="PF08881">
    <property type="entry name" value="CVNH"/>
    <property type="match status" value="1"/>
</dbReference>
<evidence type="ECO:0000259" key="1">
    <source>
        <dbReference type="SMART" id="SM01111"/>
    </source>
</evidence>
<dbReference type="PANTHER" id="PTHR42076">
    <property type="entry name" value="CYANOVIRIN-N HOMOLOG"/>
    <property type="match status" value="1"/>
</dbReference>
<evidence type="ECO:0000313" key="2">
    <source>
        <dbReference type="EMBL" id="KLU91057.1"/>
    </source>
</evidence>
<sequence>MSFHTSSSSIRVEDRSILKAMLRKDNGEECHCEMDLNRCIGNDDGHFQWGGENFALTANPDEPITCNLEGGDQVPVLRACLQDAAGNYHWRDINLGERIGNNNGEFCFSKLLRVRDQMPSHTQAHRVI</sequence>
<dbReference type="OMA" id="EWNDSEI"/>
<name>A0A0C4CSJ2_MAGP6</name>
<keyword evidence="4" id="KW-1185">Reference proteome</keyword>
<gene>
    <name evidence="2" type="ORF">MAPG_09581</name>
</gene>
<dbReference type="VEuPathDB" id="FungiDB:MAPG_09581"/>
<dbReference type="Proteomes" id="UP000011715">
    <property type="component" value="Unassembled WGS sequence"/>
</dbReference>